<sequence length="987" mass="108368">MDELMNLPQSAASAADQQSDGFVLQSRAAVEALNIVVESYRHQRTGARHIHLASDDPQNTFLVAFLTVPQDSTGVAHILEHTALCGSQRYPVRDPFFMMLRRTLATFMNAFTSSDWTAYPFSTLSRKDFDNLLDVYLDAAFFPNLDEMDFLQEGRRIEPAEEGDPEAELVYKGVVFNEMKGAMSSPVRVLWERMSHHLFPTTTYHYNSGGDPECIPDLTWEGLRAFHAKHYHPSNAVFFTYGDIPAAEHQMAFEGRVLSKFEPIDVSDLAVPDEQRFSAPKVAEEVYALEGEEDLTGKTHITLSWLLGPASDLSALLRGHLLSSVLLDNSSSPLMQALETTDLGSAPSPVCGLDDSQKEMAFACGLEGSDPDKAEAVERLILDVLEQVARDGVEPERVEAALHQLELSRREITGDGMPYGLKLILTALPAALHGGDPLSVLALEEALATLREESQDPRFIANLTQQWLLDNPHRLRMTLKPDPQLSEQRKEREKARLEAVRQQLSAAEKQALVEQAAALKARQEQEDNPELLPKVTVADAPKDLRIPEGEERTIGAMRATWFDRPTNGLDYLQLVCELPDFEAELFDELPLFAACLPEVGSGGRDYLQTQALQAQLTGGVSARAAVRAMAQDAQTYNSRFVVSGKALARNSDALAQLLGETLAAPRFDELPRLRELIAQLRAAAESRITDNGHGLAMSAACRGMSPTARLSDRWGGLVGVRRLKALDKSLDEPKNLAAFAERLQAIGEKLAQAPRQLLAVSEAPRFESLADSLNARLGGLSSTPLSDAFTLGHRPEVVRVGWSANSQVHFCAKAYPAVSYTHPDAPALMVLGPFLRNGFLHTAIREKGGAYGGGAGFDHDAAAFRFYSYRDPRLTETLGDFDRAVQWLLDGDHKSRQLEEAVLGVVGGIDRPGSPSGEARQAFHNALYGRTPDVRRAFRQGVLKVTMADLMRVAQTYLLPDSASIAVVSSSKSRDERDKLGLASESL</sequence>
<dbReference type="FunFam" id="3.30.830.10:FF:000011">
    <property type="entry name" value="Presequence protease, mitochondrial"/>
    <property type="match status" value="1"/>
</dbReference>
<dbReference type="Pfam" id="PF00675">
    <property type="entry name" value="Peptidase_M16"/>
    <property type="match status" value="1"/>
</dbReference>
<dbReference type="PANTHER" id="PTHR43016">
    <property type="entry name" value="PRESEQUENCE PROTEASE"/>
    <property type="match status" value="1"/>
</dbReference>
<evidence type="ECO:0000259" key="2">
    <source>
        <dbReference type="SMART" id="SM01264"/>
    </source>
</evidence>
<dbReference type="InterPro" id="IPR007863">
    <property type="entry name" value="Peptidase_M16_C"/>
</dbReference>
<feature type="domain" description="Peptidase M16C associated" evidence="2">
    <location>
        <begin position="479"/>
        <end position="726"/>
    </location>
</feature>
<reference evidence="3 4" key="1">
    <citation type="journal article" date="2016" name="BMC Genomics">
        <title>Combined genomic and structural analyses of a cultured magnetotactic bacterium reveals its niche adaptation to a dynamic environment.</title>
        <authorList>
            <person name="Araujo A.C."/>
            <person name="Morillo V."/>
            <person name="Cypriano J."/>
            <person name="Teixeira L.C."/>
            <person name="Leao P."/>
            <person name="Lyra S."/>
            <person name="Almeida L.G."/>
            <person name="Bazylinski D.A."/>
            <person name="Vasconcellos A.T."/>
            <person name="Abreu F."/>
            <person name="Lins U."/>
        </authorList>
    </citation>
    <scope>NUCLEOTIDE SEQUENCE [LARGE SCALE GENOMIC DNA]</scope>
    <source>
        <strain evidence="3 4">IT-1</strain>
    </source>
</reference>
<accession>A0A1Y2K684</accession>
<dbReference type="Gene3D" id="3.30.830.10">
    <property type="entry name" value="Metalloenzyme, LuxS/M16 peptidase-like"/>
    <property type="match status" value="4"/>
</dbReference>
<dbReference type="InterPro" id="IPR011249">
    <property type="entry name" value="Metalloenz_LuxS/M16"/>
</dbReference>
<dbReference type="PANTHER" id="PTHR43016:SF13">
    <property type="entry name" value="PRESEQUENCE PROTEASE, MITOCHONDRIAL"/>
    <property type="match status" value="1"/>
</dbReference>
<protein>
    <submittedName>
        <fullName evidence="3">Putative peptidase M16C associated domain-containing protein</fullName>
    </submittedName>
</protein>
<dbReference type="SMART" id="SM01264">
    <property type="entry name" value="M16C_associated"/>
    <property type="match status" value="1"/>
</dbReference>
<dbReference type="EMBL" id="LVJN01000018">
    <property type="protein sequence ID" value="OSM05184.1"/>
    <property type="molecule type" value="Genomic_DNA"/>
</dbReference>
<dbReference type="AlphaFoldDB" id="A0A1Y2K684"/>
<keyword evidence="1" id="KW-0175">Coiled coil</keyword>
<evidence type="ECO:0000313" key="3">
    <source>
        <dbReference type="EMBL" id="OSM05184.1"/>
    </source>
</evidence>
<dbReference type="Pfam" id="PF22516">
    <property type="entry name" value="PreP_C"/>
    <property type="match status" value="1"/>
</dbReference>
<dbReference type="Proteomes" id="UP000194003">
    <property type="component" value="Unassembled WGS sequence"/>
</dbReference>
<keyword evidence="4" id="KW-1185">Reference proteome</keyword>
<dbReference type="Pfam" id="PF08367">
    <property type="entry name" value="M16C_assoc"/>
    <property type="match status" value="1"/>
</dbReference>
<dbReference type="SUPFAM" id="SSF63411">
    <property type="entry name" value="LuxS/MPP-like metallohydrolase"/>
    <property type="match status" value="4"/>
</dbReference>
<dbReference type="InterPro" id="IPR011765">
    <property type="entry name" value="Pept_M16_N"/>
</dbReference>
<name>A0A1Y2K684_9PROT</name>
<dbReference type="InterPro" id="IPR055130">
    <property type="entry name" value="PreP_C"/>
</dbReference>
<dbReference type="GO" id="GO:0006508">
    <property type="term" value="P:proteolysis"/>
    <property type="evidence" value="ECO:0007669"/>
    <property type="project" value="InterPro"/>
</dbReference>
<comment type="caution">
    <text evidence="3">The sequence shown here is derived from an EMBL/GenBank/DDBJ whole genome shotgun (WGS) entry which is preliminary data.</text>
</comment>
<dbReference type="GO" id="GO:0046872">
    <property type="term" value="F:metal ion binding"/>
    <property type="evidence" value="ECO:0007669"/>
    <property type="project" value="InterPro"/>
</dbReference>
<organism evidence="3 4">
    <name type="scientific">Magnetofaba australis IT-1</name>
    <dbReference type="NCBI Taxonomy" id="1434232"/>
    <lineage>
        <taxon>Bacteria</taxon>
        <taxon>Pseudomonadati</taxon>
        <taxon>Pseudomonadota</taxon>
        <taxon>Magnetococcia</taxon>
        <taxon>Magnetococcales</taxon>
        <taxon>Magnetococcaceae</taxon>
        <taxon>Magnetofaba</taxon>
    </lineage>
</organism>
<dbReference type="InterPro" id="IPR013578">
    <property type="entry name" value="Peptidase_M16C_assoc"/>
</dbReference>
<evidence type="ECO:0000313" key="4">
    <source>
        <dbReference type="Proteomes" id="UP000194003"/>
    </source>
</evidence>
<proteinExistence type="predicted"/>
<feature type="coiled-coil region" evidence="1">
    <location>
        <begin position="487"/>
        <end position="526"/>
    </location>
</feature>
<evidence type="ECO:0000256" key="1">
    <source>
        <dbReference type="SAM" id="Coils"/>
    </source>
</evidence>
<dbReference type="Pfam" id="PF05193">
    <property type="entry name" value="Peptidase_M16_C"/>
    <property type="match status" value="1"/>
</dbReference>
<gene>
    <name evidence="3" type="ORF">MAIT1_03343</name>
</gene>
<dbReference type="STRING" id="1434232.MAIT1_03343"/>